<dbReference type="EMBL" id="KV441473">
    <property type="protein sequence ID" value="OAG23484.1"/>
    <property type="molecule type" value="Genomic_DNA"/>
</dbReference>
<dbReference type="Pfam" id="PF26639">
    <property type="entry name" value="Het-6_barrel"/>
    <property type="match status" value="1"/>
</dbReference>
<dbReference type="KEGG" id="aalt:CC77DRAFT_1006831"/>
<dbReference type="InterPro" id="IPR010730">
    <property type="entry name" value="HET"/>
</dbReference>
<sequence length="553" mass="62409">MAHSAGAVRSDLGGSYTYDILPREKSLRIAELLLGLFDDVVSIQLHTVEWESLLEYEAISYAWGDPTLKAPVFCNGHIIEVTQNLHTALSHFRHKDRSRFLWADALCINQRDIPERGLQVKQMKRIYENAQKVQIWLGADTEDHDAATAVNAIRIVSDFLCDELGISIEEHRVGEDTYQEYLLKRRADVPLPNDIDLVTDTMWKSLVWFYSHPYFTRVWVIQEISANLHREVNVGHAKSVWSRVDLVASYIIMEPAFSDAYGFSTANCCKSTLEVYRDSVEAALVNFEKADVLLYITGEEEPSWIPRWNIPMLFRNPFRFGKPMPWKPAGDTKSAWSIDKGTDMLSLSGFSLDVITHAESYNQFNFANTIIDSVEGKTKLKGLWTRNLHTFAASFNGTLPLTRSFLTAAAVSLSFGLSHKINPFEQLELLHNFIAYLAIVLADDRAILTTFIPGDLLEESNSADGRAFGKPVWDLQYPESSIFITRSRLVGCAIATTQPGDEVFVALGSTYPMILRPSETGGKAQYVIRGFAYVDGVMNGERARTECDMLYIR</sequence>
<dbReference type="RefSeq" id="XP_018388905.1">
    <property type="nucleotide sequence ID" value="XM_018523441.1"/>
</dbReference>
<dbReference type="GeneID" id="29109035"/>
<evidence type="ECO:0000259" key="1">
    <source>
        <dbReference type="Pfam" id="PF06985"/>
    </source>
</evidence>
<dbReference type="InterPro" id="IPR052895">
    <property type="entry name" value="HetReg/Transcr_Mod"/>
</dbReference>
<dbReference type="Pfam" id="PF06985">
    <property type="entry name" value="HET"/>
    <property type="match status" value="1"/>
</dbReference>
<dbReference type="OMA" id="WVIQEIN"/>
<reference evidence="2 3" key="1">
    <citation type="submission" date="2016-05" db="EMBL/GenBank/DDBJ databases">
        <title>Comparative analysis of secretome profiles of manganese(II)-oxidizing ascomycete fungi.</title>
        <authorList>
            <consortium name="DOE Joint Genome Institute"/>
            <person name="Zeiner C.A."/>
            <person name="Purvine S.O."/>
            <person name="Zink E.M."/>
            <person name="Wu S."/>
            <person name="Pasa-Tolic L."/>
            <person name="Chaput D.L."/>
            <person name="Haridas S."/>
            <person name="Grigoriev I.V."/>
            <person name="Santelli C.M."/>
            <person name="Hansel C.M."/>
        </authorList>
    </citation>
    <scope>NUCLEOTIDE SEQUENCE [LARGE SCALE GENOMIC DNA]</scope>
    <source>
        <strain evidence="2 3">SRC1lrK2f</strain>
    </source>
</reference>
<feature type="domain" description="Heterokaryon incompatibility" evidence="1">
    <location>
        <begin position="56"/>
        <end position="223"/>
    </location>
</feature>
<dbReference type="PANTHER" id="PTHR24148:SF64">
    <property type="entry name" value="HETEROKARYON INCOMPATIBILITY DOMAIN-CONTAINING PROTEIN"/>
    <property type="match status" value="1"/>
</dbReference>
<dbReference type="Proteomes" id="UP000077248">
    <property type="component" value="Unassembled WGS sequence"/>
</dbReference>
<accession>A0A177DUV4</accession>
<name>A0A177DUV4_ALTAL</name>
<proteinExistence type="predicted"/>
<dbReference type="PANTHER" id="PTHR24148">
    <property type="entry name" value="ANKYRIN REPEAT DOMAIN-CONTAINING PROTEIN 39 HOMOLOG-RELATED"/>
    <property type="match status" value="1"/>
</dbReference>
<dbReference type="AlphaFoldDB" id="A0A177DUV4"/>
<dbReference type="STRING" id="5599.A0A177DUV4"/>
<evidence type="ECO:0000313" key="2">
    <source>
        <dbReference type="EMBL" id="OAG23484.1"/>
    </source>
</evidence>
<gene>
    <name evidence="2" type="ORF">CC77DRAFT_1006831</name>
</gene>
<evidence type="ECO:0000313" key="3">
    <source>
        <dbReference type="Proteomes" id="UP000077248"/>
    </source>
</evidence>
<organism evidence="2 3">
    <name type="scientific">Alternaria alternata</name>
    <name type="common">Alternaria rot fungus</name>
    <name type="synonym">Torula alternata</name>
    <dbReference type="NCBI Taxonomy" id="5599"/>
    <lineage>
        <taxon>Eukaryota</taxon>
        <taxon>Fungi</taxon>
        <taxon>Dikarya</taxon>
        <taxon>Ascomycota</taxon>
        <taxon>Pezizomycotina</taxon>
        <taxon>Dothideomycetes</taxon>
        <taxon>Pleosporomycetidae</taxon>
        <taxon>Pleosporales</taxon>
        <taxon>Pleosporineae</taxon>
        <taxon>Pleosporaceae</taxon>
        <taxon>Alternaria</taxon>
        <taxon>Alternaria sect. Alternaria</taxon>
        <taxon>Alternaria alternata complex</taxon>
    </lineage>
</organism>
<dbReference type="VEuPathDB" id="FungiDB:CC77DRAFT_1006831"/>
<protein>
    <recommendedName>
        <fullName evidence="1">Heterokaryon incompatibility domain-containing protein</fullName>
    </recommendedName>
</protein>
<keyword evidence="3" id="KW-1185">Reference proteome</keyword>